<protein>
    <submittedName>
        <fullName evidence="1">Uncharacterized protein</fullName>
    </submittedName>
</protein>
<reference evidence="1 2" key="1">
    <citation type="submission" date="2018-10" db="EMBL/GenBank/DDBJ databases">
        <title>Genomic Encyclopedia of Archaeal and Bacterial Type Strains, Phase II (KMG-II): from individual species to whole genera.</title>
        <authorList>
            <person name="Goeker M."/>
        </authorList>
    </citation>
    <scope>NUCLEOTIDE SEQUENCE [LARGE SCALE GENOMIC DNA]</scope>
    <source>
        <strain evidence="1 2">DSM 19624</strain>
    </source>
</reference>
<organism evidence="1 2">
    <name type="scientific">Pedobacter alluvionis</name>
    <dbReference type="NCBI Taxonomy" id="475253"/>
    <lineage>
        <taxon>Bacteria</taxon>
        <taxon>Pseudomonadati</taxon>
        <taxon>Bacteroidota</taxon>
        <taxon>Sphingobacteriia</taxon>
        <taxon>Sphingobacteriales</taxon>
        <taxon>Sphingobacteriaceae</taxon>
        <taxon>Pedobacter</taxon>
    </lineage>
</organism>
<evidence type="ECO:0000313" key="1">
    <source>
        <dbReference type="EMBL" id="RLJ81000.1"/>
    </source>
</evidence>
<dbReference type="Proteomes" id="UP000273898">
    <property type="component" value="Unassembled WGS sequence"/>
</dbReference>
<dbReference type="EMBL" id="RCCK01000001">
    <property type="protein sequence ID" value="RLJ81000.1"/>
    <property type="molecule type" value="Genomic_DNA"/>
</dbReference>
<evidence type="ECO:0000313" key="2">
    <source>
        <dbReference type="Proteomes" id="UP000273898"/>
    </source>
</evidence>
<sequence length="58" mass="6047">MKTNLKKSFKSLTRDELKSVLGGSSVARGDCYATDGCASGCATDGVCNTCCYASTQNK</sequence>
<dbReference type="AlphaFoldDB" id="A0A497YEG9"/>
<name>A0A497YEG9_9SPHI</name>
<proteinExistence type="predicted"/>
<gene>
    <name evidence="1" type="ORF">BCL90_0019</name>
</gene>
<comment type="caution">
    <text evidence="1">The sequence shown here is derived from an EMBL/GenBank/DDBJ whole genome shotgun (WGS) entry which is preliminary data.</text>
</comment>
<accession>A0A497YEG9</accession>